<name>A0A8S9ZQT7_9BILA</name>
<evidence type="ECO:0000313" key="2">
    <source>
        <dbReference type="Proteomes" id="UP000605970"/>
    </source>
</evidence>
<gene>
    <name evidence="1" type="ORF">Mgra_00005070</name>
</gene>
<sequence>MKRKRREISLKNEASRSKRQFINGIQSIPSSCNCLSKYTPINCKCTGMPSIGDELLCRCDRASLARDEENKQQCPCRKGLGGGGGGNTGWVETDGYFPAYRGEERNSDIYPRALSPASIHSACYPICHQSCLSTCTSNKPYTREIDPYRERERERYSSGYFVPTYANDQDHVTENSLLAADYSPTGCQVSQCRANCLRACSRILDAHKGFSLSRNGINRSFTLRSSTC</sequence>
<keyword evidence="2" id="KW-1185">Reference proteome</keyword>
<evidence type="ECO:0000313" key="1">
    <source>
        <dbReference type="EMBL" id="KAF7635528.1"/>
    </source>
</evidence>
<dbReference type="OrthoDB" id="10526928at2759"/>
<dbReference type="EMBL" id="JABEBT010000041">
    <property type="protein sequence ID" value="KAF7635528.1"/>
    <property type="molecule type" value="Genomic_DNA"/>
</dbReference>
<comment type="caution">
    <text evidence="1">The sequence shown here is derived from an EMBL/GenBank/DDBJ whole genome shotgun (WGS) entry which is preliminary data.</text>
</comment>
<dbReference type="AlphaFoldDB" id="A0A8S9ZQT7"/>
<dbReference type="Proteomes" id="UP000605970">
    <property type="component" value="Unassembled WGS sequence"/>
</dbReference>
<accession>A0A8S9ZQT7</accession>
<protein>
    <submittedName>
        <fullName evidence="1">Uncharacterized protein</fullName>
    </submittedName>
</protein>
<proteinExistence type="predicted"/>
<reference evidence="1" key="1">
    <citation type="journal article" date="2020" name="Ecol. Evol.">
        <title>Genome structure and content of the rice root-knot nematode (Meloidogyne graminicola).</title>
        <authorList>
            <person name="Phan N.T."/>
            <person name="Danchin E.G.J."/>
            <person name="Klopp C."/>
            <person name="Perfus-Barbeoch L."/>
            <person name="Kozlowski D.K."/>
            <person name="Koutsovoulos G.D."/>
            <person name="Lopez-Roques C."/>
            <person name="Bouchez O."/>
            <person name="Zahm M."/>
            <person name="Besnard G."/>
            <person name="Bellafiore S."/>
        </authorList>
    </citation>
    <scope>NUCLEOTIDE SEQUENCE</scope>
    <source>
        <strain evidence="1">VN-18</strain>
    </source>
</reference>
<organism evidence="1 2">
    <name type="scientific">Meloidogyne graminicola</name>
    <dbReference type="NCBI Taxonomy" id="189291"/>
    <lineage>
        <taxon>Eukaryota</taxon>
        <taxon>Metazoa</taxon>
        <taxon>Ecdysozoa</taxon>
        <taxon>Nematoda</taxon>
        <taxon>Chromadorea</taxon>
        <taxon>Rhabditida</taxon>
        <taxon>Tylenchina</taxon>
        <taxon>Tylenchomorpha</taxon>
        <taxon>Tylenchoidea</taxon>
        <taxon>Meloidogynidae</taxon>
        <taxon>Meloidogyninae</taxon>
        <taxon>Meloidogyne</taxon>
    </lineage>
</organism>